<dbReference type="HAMAP" id="MF_00161">
    <property type="entry name" value="LspA"/>
    <property type="match status" value="1"/>
</dbReference>
<evidence type="ECO:0000256" key="6">
    <source>
        <dbReference type="ARBA" id="ARBA00022801"/>
    </source>
</evidence>
<keyword evidence="13" id="KW-1185">Reference proteome</keyword>
<keyword evidence="6 9" id="KW-0378">Hydrolase</keyword>
<comment type="pathway">
    <text evidence="9">Protein modification; lipoprotein biosynthesis (signal peptide cleavage).</text>
</comment>
<dbReference type="EC" id="3.4.23.36" evidence="9"/>
<comment type="caution">
    <text evidence="12">The sequence shown here is derived from an EMBL/GenBank/DDBJ whole genome shotgun (WGS) entry which is preliminary data.</text>
</comment>
<evidence type="ECO:0000313" key="12">
    <source>
        <dbReference type="EMBL" id="MDG9700296.1"/>
    </source>
</evidence>
<evidence type="ECO:0000256" key="4">
    <source>
        <dbReference type="ARBA" id="ARBA00022692"/>
    </source>
</evidence>
<feature type="transmembrane region" description="Helical" evidence="9">
    <location>
        <begin position="94"/>
        <end position="119"/>
    </location>
</feature>
<evidence type="ECO:0000256" key="11">
    <source>
        <dbReference type="RuleBase" id="RU004181"/>
    </source>
</evidence>
<feature type="active site" evidence="9">
    <location>
        <position position="146"/>
    </location>
</feature>
<evidence type="ECO:0000313" key="13">
    <source>
        <dbReference type="Proteomes" id="UP001237156"/>
    </source>
</evidence>
<dbReference type="PROSITE" id="PS00855">
    <property type="entry name" value="SPASE_II"/>
    <property type="match status" value="1"/>
</dbReference>
<evidence type="ECO:0000256" key="9">
    <source>
        <dbReference type="HAMAP-Rule" id="MF_00161"/>
    </source>
</evidence>
<evidence type="ECO:0000256" key="5">
    <source>
        <dbReference type="ARBA" id="ARBA00022750"/>
    </source>
</evidence>
<comment type="caution">
    <text evidence="9">Lacks conserved residue(s) required for the propagation of feature annotation.</text>
</comment>
<reference evidence="12 13" key="1">
    <citation type="submission" date="2023-04" db="EMBL/GenBank/DDBJ databases">
        <title>Ottowia paracancer sp. nov., isolated from human stomach.</title>
        <authorList>
            <person name="Song Y."/>
        </authorList>
    </citation>
    <scope>NUCLEOTIDE SEQUENCE [LARGE SCALE GENOMIC DNA]</scope>
    <source>
        <strain evidence="12 13">10c7w1</strain>
    </source>
</reference>
<comment type="function">
    <text evidence="9 10">This protein specifically catalyzes the removal of signal peptides from prolipoproteins.</text>
</comment>
<feature type="transmembrane region" description="Helical" evidence="9">
    <location>
        <begin position="139"/>
        <end position="158"/>
    </location>
</feature>
<dbReference type="PRINTS" id="PR00781">
    <property type="entry name" value="LIPOSIGPTASE"/>
</dbReference>
<keyword evidence="3 9" id="KW-0645">Protease</keyword>
<name>A0AAW6RPC7_9BURK</name>
<protein>
    <recommendedName>
        <fullName evidence="9">Lipoprotein signal peptidase</fullName>
        <ecNumber evidence="9">3.4.23.36</ecNumber>
    </recommendedName>
    <alternativeName>
        <fullName evidence="9">Prolipoprotein signal peptidase</fullName>
    </alternativeName>
    <alternativeName>
        <fullName evidence="9">Signal peptidase II</fullName>
        <shortName evidence="9">SPase II</shortName>
    </alternativeName>
</protein>
<dbReference type="GO" id="GO:0006508">
    <property type="term" value="P:proteolysis"/>
    <property type="evidence" value="ECO:0007669"/>
    <property type="project" value="UniProtKB-KW"/>
</dbReference>
<evidence type="ECO:0000256" key="3">
    <source>
        <dbReference type="ARBA" id="ARBA00022670"/>
    </source>
</evidence>
<evidence type="ECO:0000256" key="1">
    <source>
        <dbReference type="ARBA" id="ARBA00006139"/>
    </source>
</evidence>
<evidence type="ECO:0000256" key="8">
    <source>
        <dbReference type="ARBA" id="ARBA00023136"/>
    </source>
</evidence>
<feature type="active site" evidence="9">
    <location>
        <position position="121"/>
    </location>
</feature>
<dbReference type="GO" id="GO:0004190">
    <property type="term" value="F:aspartic-type endopeptidase activity"/>
    <property type="evidence" value="ECO:0007669"/>
    <property type="project" value="UniProtKB-UniRule"/>
</dbReference>
<comment type="catalytic activity">
    <reaction evidence="9 10">
        <text>Release of signal peptides from bacterial membrane prolipoproteins. Hydrolyzes -Xaa-Yaa-Zaa-|-(S,diacylglyceryl)Cys-, in which Xaa is hydrophobic (preferably Leu), and Yaa (Ala or Ser) and Zaa (Gly or Ala) have small, neutral side chains.</text>
        <dbReference type="EC" id="3.4.23.36"/>
    </reaction>
</comment>
<sequence length="169" mass="18579">MKNESTSLAFWLLLAALVIVLDQFTKWLIVGHYRLGDVTPVTSFFNVVRAHNTGAAFSFLAQAGGWQRWLFTGLGAAAALFIVALLRGHGGQRLFAFSLSMILGGAIGNVIDRVVHGYVVDFLDFHWRFLNGLFHHGHFPAFNVADMAITAGVAGLLLDELLRVLRGRK</sequence>
<dbReference type="InterPro" id="IPR001872">
    <property type="entry name" value="Peptidase_A8"/>
</dbReference>
<organism evidence="12 13">
    <name type="scientific">Ottowia cancrivicina</name>
    <dbReference type="NCBI Taxonomy" id="3040346"/>
    <lineage>
        <taxon>Bacteria</taxon>
        <taxon>Pseudomonadati</taxon>
        <taxon>Pseudomonadota</taxon>
        <taxon>Betaproteobacteria</taxon>
        <taxon>Burkholderiales</taxon>
        <taxon>Comamonadaceae</taxon>
        <taxon>Ottowia</taxon>
    </lineage>
</organism>
<evidence type="ECO:0000256" key="2">
    <source>
        <dbReference type="ARBA" id="ARBA00022475"/>
    </source>
</evidence>
<keyword evidence="7 9" id="KW-1133">Transmembrane helix</keyword>
<dbReference type="AlphaFoldDB" id="A0AAW6RPC7"/>
<dbReference type="PANTHER" id="PTHR33695:SF1">
    <property type="entry name" value="LIPOPROTEIN SIGNAL PEPTIDASE"/>
    <property type="match status" value="1"/>
</dbReference>
<comment type="similarity">
    <text evidence="1 9 11">Belongs to the peptidase A8 family.</text>
</comment>
<dbReference type="RefSeq" id="WP_279525042.1">
    <property type="nucleotide sequence ID" value="NZ_JARVII010000030.1"/>
</dbReference>
<gene>
    <name evidence="9 12" type="primary">lspA</name>
    <name evidence="12" type="ORF">QB898_11360</name>
</gene>
<proteinExistence type="inferred from homology"/>
<keyword evidence="8 9" id="KW-0472">Membrane</keyword>
<keyword evidence="4 9" id="KW-0812">Transmembrane</keyword>
<dbReference type="NCBIfam" id="TIGR00077">
    <property type="entry name" value="lspA"/>
    <property type="match status" value="1"/>
</dbReference>
<dbReference type="EMBL" id="JARVII010000030">
    <property type="protein sequence ID" value="MDG9700296.1"/>
    <property type="molecule type" value="Genomic_DNA"/>
</dbReference>
<dbReference type="PANTHER" id="PTHR33695">
    <property type="entry name" value="LIPOPROTEIN SIGNAL PEPTIDASE"/>
    <property type="match status" value="1"/>
</dbReference>
<feature type="transmembrane region" description="Helical" evidence="9">
    <location>
        <begin position="69"/>
        <end position="87"/>
    </location>
</feature>
<keyword evidence="2 9" id="KW-1003">Cell membrane</keyword>
<dbReference type="GO" id="GO:0005886">
    <property type="term" value="C:plasma membrane"/>
    <property type="evidence" value="ECO:0007669"/>
    <property type="project" value="UniProtKB-SubCell"/>
</dbReference>
<dbReference type="Proteomes" id="UP001237156">
    <property type="component" value="Unassembled WGS sequence"/>
</dbReference>
<comment type="subcellular location">
    <subcellularLocation>
        <location evidence="9">Cell membrane</location>
        <topology evidence="9">Multi-pass membrane protein</topology>
    </subcellularLocation>
</comment>
<evidence type="ECO:0000256" key="7">
    <source>
        <dbReference type="ARBA" id="ARBA00022989"/>
    </source>
</evidence>
<accession>A0AAW6RPC7</accession>
<evidence type="ECO:0000256" key="10">
    <source>
        <dbReference type="RuleBase" id="RU000594"/>
    </source>
</evidence>
<keyword evidence="5 9" id="KW-0064">Aspartyl protease</keyword>
<dbReference type="Pfam" id="PF01252">
    <property type="entry name" value="Peptidase_A8"/>
    <property type="match status" value="1"/>
</dbReference>